<dbReference type="Proteomes" id="UP001497516">
    <property type="component" value="Chromosome 3"/>
</dbReference>
<dbReference type="InterPro" id="IPR010605">
    <property type="entry name" value="DUF1191"/>
</dbReference>
<evidence type="ECO:0000313" key="4">
    <source>
        <dbReference type="Proteomes" id="UP001497516"/>
    </source>
</evidence>
<feature type="chain" id="PRO_5044021913" evidence="2">
    <location>
        <begin position="27"/>
        <end position="332"/>
    </location>
</feature>
<accession>A0AAV2DPE2</accession>
<evidence type="ECO:0000256" key="1">
    <source>
        <dbReference type="SAM" id="Phobius"/>
    </source>
</evidence>
<feature type="signal peptide" evidence="2">
    <location>
        <begin position="1"/>
        <end position="26"/>
    </location>
</feature>
<reference evidence="3 4" key="1">
    <citation type="submission" date="2024-04" db="EMBL/GenBank/DDBJ databases">
        <authorList>
            <person name="Fracassetti M."/>
        </authorList>
    </citation>
    <scope>NUCLEOTIDE SEQUENCE [LARGE SCALE GENOMIC DNA]</scope>
</reference>
<evidence type="ECO:0000256" key="2">
    <source>
        <dbReference type="SAM" id="SignalP"/>
    </source>
</evidence>
<dbReference type="EMBL" id="OZ034816">
    <property type="protein sequence ID" value="CAL1375497.1"/>
    <property type="molecule type" value="Genomic_DNA"/>
</dbReference>
<proteinExistence type="predicted"/>
<dbReference type="AlphaFoldDB" id="A0AAV2DPE2"/>
<organism evidence="3 4">
    <name type="scientific">Linum trigynum</name>
    <dbReference type="NCBI Taxonomy" id="586398"/>
    <lineage>
        <taxon>Eukaryota</taxon>
        <taxon>Viridiplantae</taxon>
        <taxon>Streptophyta</taxon>
        <taxon>Embryophyta</taxon>
        <taxon>Tracheophyta</taxon>
        <taxon>Spermatophyta</taxon>
        <taxon>Magnoliopsida</taxon>
        <taxon>eudicotyledons</taxon>
        <taxon>Gunneridae</taxon>
        <taxon>Pentapetalae</taxon>
        <taxon>rosids</taxon>
        <taxon>fabids</taxon>
        <taxon>Malpighiales</taxon>
        <taxon>Linaceae</taxon>
        <taxon>Linum</taxon>
    </lineage>
</organism>
<gene>
    <name evidence="3" type="ORF">LTRI10_LOCUS17290</name>
</gene>
<keyword evidence="1" id="KW-0472">Membrane</keyword>
<dbReference type="PANTHER" id="PTHR33512:SF1">
    <property type="entry name" value="PROTEIN, PUTATIVE (DUF1191)-RELATED"/>
    <property type="match status" value="1"/>
</dbReference>
<keyword evidence="1" id="KW-1133">Transmembrane helix</keyword>
<keyword evidence="2" id="KW-0732">Signal</keyword>
<name>A0AAV2DPE2_9ROSI</name>
<protein>
    <submittedName>
        <fullName evidence="3">Uncharacterized protein</fullName>
    </submittedName>
</protein>
<dbReference type="Pfam" id="PF06697">
    <property type="entry name" value="DUF1191"/>
    <property type="match status" value="1"/>
</dbReference>
<feature type="transmembrane region" description="Helical" evidence="1">
    <location>
        <begin position="251"/>
        <end position="275"/>
    </location>
</feature>
<dbReference type="GO" id="GO:0016020">
    <property type="term" value="C:membrane"/>
    <property type="evidence" value="ECO:0007669"/>
    <property type="project" value="TreeGrafter"/>
</dbReference>
<dbReference type="PANTHER" id="PTHR33512">
    <property type="entry name" value="PROTEIN, PUTATIVE (DUF1191)-RELATED"/>
    <property type="match status" value="1"/>
</dbReference>
<keyword evidence="1" id="KW-0812">Transmembrane</keyword>
<evidence type="ECO:0000313" key="3">
    <source>
        <dbReference type="EMBL" id="CAL1375497.1"/>
    </source>
</evidence>
<sequence>MADSYIFFAFIIILLSLSSLPTSTRAQEMVRSPEELDLLIRDYTFKSLGSPRRIKTGEIYNVDLPANLTDGGGITANAARFRCGSLSRYGTSFGGVRLQRGIKVQPCFLRVMVITQNLGLNWSSLYSSNYDLSGYQLVSPIVGLTVYNYNSSSYNPNSTYPLEVGIRSGQGNPLITISFSSTATTVQNNPFCATFERNRTVSLKPPSSPGVCESAADGHYGLVVKLPPVEPPAPAPAAGGGGGGKSTKRKVMIGAIVGAAVLLVLTLILALICVMTKKKRRIEQMERRGFEGEDLRFSVVGNVRTPVAGSTRTLPNLEHEFVPRNDPSSSRD</sequence>
<keyword evidence="4" id="KW-1185">Reference proteome</keyword>